<keyword evidence="1" id="KW-0732">Signal</keyword>
<proteinExistence type="predicted"/>
<sequence>MIRSHAFLSFLAAVLALGTPAAAQAQTGGVGIGTTAPHAIGWPEDTVLILGNLDPQNISVAYAYGIVTLATSGFRNFIYVAGGWRLQ</sequence>
<protein>
    <submittedName>
        <fullName evidence="2">Uncharacterized protein</fullName>
    </submittedName>
</protein>
<keyword evidence="3" id="KW-1185">Reference proteome</keyword>
<evidence type="ECO:0000313" key="2">
    <source>
        <dbReference type="EMBL" id="MBD2721634.1"/>
    </source>
</evidence>
<evidence type="ECO:0000313" key="3">
    <source>
        <dbReference type="Proteomes" id="UP000606003"/>
    </source>
</evidence>
<dbReference type="Proteomes" id="UP000606003">
    <property type="component" value="Unassembled WGS sequence"/>
</dbReference>
<organism evidence="2 3">
    <name type="scientific">Hymenobacter armeniacus</name>
    <dbReference type="NCBI Taxonomy" id="2771358"/>
    <lineage>
        <taxon>Bacteria</taxon>
        <taxon>Pseudomonadati</taxon>
        <taxon>Bacteroidota</taxon>
        <taxon>Cytophagia</taxon>
        <taxon>Cytophagales</taxon>
        <taxon>Hymenobacteraceae</taxon>
        <taxon>Hymenobacter</taxon>
    </lineage>
</organism>
<comment type="caution">
    <text evidence="2">The sequence shown here is derived from an EMBL/GenBank/DDBJ whole genome shotgun (WGS) entry which is preliminary data.</text>
</comment>
<evidence type="ECO:0000256" key="1">
    <source>
        <dbReference type="SAM" id="SignalP"/>
    </source>
</evidence>
<reference evidence="2 3" key="1">
    <citation type="submission" date="2020-09" db="EMBL/GenBank/DDBJ databases">
        <authorList>
            <person name="Kim M.K."/>
        </authorList>
    </citation>
    <scope>NUCLEOTIDE SEQUENCE [LARGE SCALE GENOMIC DNA]</scope>
    <source>
        <strain evidence="2 3">BT189</strain>
    </source>
</reference>
<dbReference type="RefSeq" id="WP_190922909.1">
    <property type="nucleotide sequence ID" value="NZ_JACXAC010000002.1"/>
</dbReference>
<feature type="signal peptide" evidence="1">
    <location>
        <begin position="1"/>
        <end position="25"/>
    </location>
</feature>
<accession>A0ABR8JUJ8</accession>
<gene>
    <name evidence="2" type="ORF">IC234_05795</name>
</gene>
<feature type="chain" id="PRO_5045990101" evidence="1">
    <location>
        <begin position="26"/>
        <end position="87"/>
    </location>
</feature>
<dbReference type="EMBL" id="JACXAC010000002">
    <property type="protein sequence ID" value="MBD2721634.1"/>
    <property type="molecule type" value="Genomic_DNA"/>
</dbReference>
<name>A0ABR8JUJ8_9BACT</name>